<feature type="compositionally biased region" description="Low complexity" evidence="1">
    <location>
        <begin position="102"/>
        <end position="119"/>
    </location>
</feature>
<feature type="region of interest" description="Disordered" evidence="1">
    <location>
        <begin position="91"/>
        <end position="119"/>
    </location>
</feature>
<dbReference type="EMBL" id="NJET01000005">
    <property type="protein sequence ID" value="PHH66805.1"/>
    <property type="molecule type" value="Genomic_DNA"/>
</dbReference>
<keyword evidence="3" id="KW-1185">Reference proteome</keyword>
<protein>
    <recommendedName>
        <fullName evidence="4">Zn(2)-C6 fungal-type domain-containing protein</fullName>
    </recommendedName>
</protein>
<proteinExistence type="predicted"/>
<dbReference type="AlphaFoldDB" id="A0A2C5YBD3"/>
<feature type="compositionally biased region" description="Low complexity" evidence="1">
    <location>
        <begin position="152"/>
        <end position="166"/>
    </location>
</feature>
<evidence type="ECO:0000313" key="2">
    <source>
        <dbReference type="EMBL" id="PHH66805.1"/>
    </source>
</evidence>
<evidence type="ECO:0000313" key="3">
    <source>
        <dbReference type="Proteomes" id="UP000226192"/>
    </source>
</evidence>
<reference evidence="2 3" key="1">
    <citation type="submission" date="2017-06" db="EMBL/GenBank/DDBJ databases">
        <title>Ant-infecting Ophiocordyceps genomes reveal a high diversity of potential behavioral manipulation genes and a possible major role for enterotoxins.</title>
        <authorList>
            <person name="De Bekker C."/>
            <person name="Evans H.C."/>
            <person name="Brachmann A."/>
            <person name="Hughes D.P."/>
        </authorList>
    </citation>
    <scope>NUCLEOTIDE SEQUENCE [LARGE SCALE GENOMIC DNA]</scope>
    <source>
        <strain evidence="2 3">Map64</strain>
    </source>
</reference>
<name>A0A2C5YBD3_9HYPO</name>
<dbReference type="PANTHER" id="PTHR35392">
    <property type="entry name" value="ZN(II)2CYS6 TRANSCRIPTION FACTOR (EUROFUNG)-RELATED-RELATED"/>
    <property type="match status" value="1"/>
</dbReference>
<evidence type="ECO:0000256" key="1">
    <source>
        <dbReference type="SAM" id="MobiDB-lite"/>
    </source>
</evidence>
<evidence type="ECO:0008006" key="4">
    <source>
        <dbReference type="Google" id="ProtNLM"/>
    </source>
</evidence>
<comment type="caution">
    <text evidence="2">The sequence shown here is derived from an EMBL/GenBank/DDBJ whole genome shotgun (WGS) entry which is preliminary data.</text>
</comment>
<dbReference type="PANTHER" id="PTHR35392:SF2">
    <property type="entry name" value="ZN(II)2CYS6 TRANSCRIPTION FACTOR (EUROFUNG)"/>
    <property type="match status" value="1"/>
</dbReference>
<dbReference type="STRING" id="1399860.A0A2C5YBD3"/>
<feature type="compositionally biased region" description="Polar residues" evidence="1">
    <location>
        <begin position="286"/>
        <end position="307"/>
    </location>
</feature>
<sequence>MGRKPNPLILEYFERGPKLRDSSNRYPHTCRLCGENFPKGRLDALTTHITKKCPAIPESERVRACFTLHGISNSRAAVAVAAVSRAHQQLSSQDQAQIRSPGHSQSQNQSHSQLQSCNQSQSQLGLQGWTALEALAEASRQVDLTENTSRGSAAHASPPVSAAIPSLQPESTTAQRFQVQEQYTLDNPPAGYENRAQAVKSDREEHGSQVDCSPPALTEAATRSPELTPEDRLGALLPVHDGSTDSPMSVAAAAAARLTSSFLDPQLVHPQDSAPPLSPGHAGTATEETQATSQPAADTSEAQNSQPWGQMTYLTAPNVSCTMSRPSVPVPVNRGGVPMDTSGSPFLGRARHFRSKFSEARRQEVREVRRLGACIRCRILRKICSKGTPCDTCRKVLSPRIWMTGCVRSRLHEQLDLYSAGVQVVLSQNRINLHKEQLDLTDVKSIIDVSHFPDSGISISLPTLAVLLEPEDGSTQVKDHQIIMINQDKEDVPARIEGYMRDVLRLFIDREPSRFTRVTLETAVKLLEETPNELLRKALELWGLVECIDRERQWSIVERVQGDKDRQRPVREAQSENDVDIYTMICMQLNAAAERKANATSRALLNLMDRFLADSKTKASFTIYITSLIFLNCVEKSTWAFKAWEQQHLRPGWPLERDPGLFTQQGGTLANLLRMLLSIRKALPNTLRSSDGRLVALNEDPIVVNYFERLDLEFASVCARQKGLQFSPADSRSLELLFCSHLLLPSSAS</sequence>
<gene>
    <name evidence="2" type="ORF">CDD81_5937</name>
</gene>
<feature type="compositionally biased region" description="Polar residues" evidence="1">
    <location>
        <begin position="142"/>
        <end position="151"/>
    </location>
</feature>
<feature type="region of interest" description="Disordered" evidence="1">
    <location>
        <begin position="142"/>
        <end position="174"/>
    </location>
</feature>
<dbReference type="OrthoDB" id="5417895at2759"/>
<feature type="region of interest" description="Disordered" evidence="1">
    <location>
        <begin position="197"/>
        <end position="227"/>
    </location>
</feature>
<dbReference type="Proteomes" id="UP000226192">
    <property type="component" value="Unassembled WGS sequence"/>
</dbReference>
<feature type="region of interest" description="Disordered" evidence="1">
    <location>
        <begin position="266"/>
        <end position="307"/>
    </location>
</feature>
<organism evidence="2 3">
    <name type="scientific">Ophiocordyceps australis</name>
    <dbReference type="NCBI Taxonomy" id="1399860"/>
    <lineage>
        <taxon>Eukaryota</taxon>
        <taxon>Fungi</taxon>
        <taxon>Dikarya</taxon>
        <taxon>Ascomycota</taxon>
        <taxon>Pezizomycotina</taxon>
        <taxon>Sordariomycetes</taxon>
        <taxon>Hypocreomycetidae</taxon>
        <taxon>Hypocreales</taxon>
        <taxon>Ophiocordycipitaceae</taxon>
        <taxon>Ophiocordyceps</taxon>
    </lineage>
</organism>
<dbReference type="InterPro" id="IPR052973">
    <property type="entry name" value="Fungal_sec-metab_reg_TF"/>
</dbReference>
<accession>A0A2C5YBD3</accession>